<evidence type="ECO:0000313" key="10">
    <source>
        <dbReference type="EMBL" id="TDE03098.1"/>
    </source>
</evidence>
<evidence type="ECO:0000256" key="3">
    <source>
        <dbReference type="ARBA" id="ARBA00022475"/>
    </source>
</evidence>
<dbReference type="AlphaFoldDB" id="A0A4V2Z116"/>
<comment type="subcellular location">
    <subcellularLocation>
        <location evidence="1 7">Cell membrane</location>
        <topology evidence="1 7">Multi-pass membrane protein</topology>
    </subcellularLocation>
</comment>
<dbReference type="CDD" id="cd06261">
    <property type="entry name" value="TM_PBP2"/>
    <property type="match status" value="1"/>
</dbReference>
<dbReference type="Gene3D" id="1.10.3720.10">
    <property type="entry name" value="MetI-like"/>
    <property type="match status" value="1"/>
</dbReference>
<evidence type="ECO:0000256" key="5">
    <source>
        <dbReference type="ARBA" id="ARBA00022989"/>
    </source>
</evidence>
<feature type="transmembrane region" description="Helical" evidence="7">
    <location>
        <begin position="247"/>
        <end position="265"/>
    </location>
</feature>
<dbReference type="PROSITE" id="PS50928">
    <property type="entry name" value="ABC_TM1"/>
    <property type="match status" value="1"/>
</dbReference>
<feature type="transmembrane region" description="Helical" evidence="7">
    <location>
        <begin position="183"/>
        <end position="208"/>
    </location>
</feature>
<evidence type="ECO:0000256" key="4">
    <source>
        <dbReference type="ARBA" id="ARBA00022692"/>
    </source>
</evidence>
<dbReference type="SUPFAM" id="SSF161098">
    <property type="entry name" value="MetI-like"/>
    <property type="match status" value="1"/>
</dbReference>
<dbReference type="Pfam" id="PF00528">
    <property type="entry name" value="BPD_transp_1"/>
    <property type="match status" value="1"/>
</dbReference>
<dbReference type="Pfam" id="PF12911">
    <property type="entry name" value="OppC_N"/>
    <property type="match status" value="1"/>
</dbReference>
<reference evidence="10 11" key="1">
    <citation type="submission" date="2019-03" db="EMBL/GenBank/DDBJ databases">
        <title>Draft genome sequences of novel Actinobacteria.</title>
        <authorList>
            <person name="Sahin N."/>
            <person name="Ay H."/>
            <person name="Saygin H."/>
        </authorList>
    </citation>
    <scope>NUCLEOTIDE SEQUENCE [LARGE SCALE GENOMIC DNA]</scope>
    <source>
        <strain evidence="10 11">5K138</strain>
    </source>
</reference>
<evidence type="ECO:0000313" key="11">
    <source>
        <dbReference type="Proteomes" id="UP000294739"/>
    </source>
</evidence>
<keyword evidence="5 7" id="KW-1133">Transmembrane helix</keyword>
<dbReference type="OrthoDB" id="8906042at2"/>
<gene>
    <name evidence="10" type="ORF">E1269_20790</name>
</gene>
<keyword evidence="11" id="KW-1185">Reference proteome</keyword>
<sequence length="389" mass="42208">MQASIPPPVRDVPESAADTAGPGGAAATTYTAKQSTLVWRAFKKHRLAMAGVAVTIAFYVVALFAEFLAPYSASRFDAESTFAPPQLPQIVDISDDGWDWGLHVNGYTSSMDQETYAQTYEIDESTKIPLRFFAKGESYEFWGLFETNIHLIGPADPDQPMYLLGTDGNGRDLLSRIIHATRVSMSIGLVGVTMTFVLGVVLGGISGYVGGKTDLVIQRLVEFFMSIPTLPLWLGLAAALPDQWGPLRRYFAITVILAIIGWTSLARETRGKFMSLREEEFVTSAHLDGNSQPRVIFRHILPSFTSHLIASLSLSIPAMILAETALSFLGMGLQAPVVSWGVLLQDAQDIRTVATAAWLLLPGLAVVAAVLALNFVGDGLRDAADPYKR</sequence>
<evidence type="ECO:0000256" key="2">
    <source>
        <dbReference type="ARBA" id="ARBA00022448"/>
    </source>
</evidence>
<dbReference type="InterPro" id="IPR035906">
    <property type="entry name" value="MetI-like_sf"/>
</dbReference>
<dbReference type="EMBL" id="SMKZ01000033">
    <property type="protein sequence ID" value="TDE03098.1"/>
    <property type="molecule type" value="Genomic_DNA"/>
</dbReference>
<dbReference type="Proteomes" id="UP000294739">
    <property type="component" value="Unassembled WGS sequence"/>
</dbReference>
<keyword evidence="6 7" id="KW-0472">Membrane</keyword>
<dbReference type="PANTHER" id="PTHR43386:SF1">
    <property type="entry name" value="D,D-DIPEPTIDE TRANSPORT SYSTEM PERMEASE PROTEIN DDPC-RELATED"/>
    <property type="match status" value="1"/>
</dbReference>
<dbReference type="GO" id="GO:0055085">
    <property type="term" value="P:transmembrane transport"/>
    <property type="evidence" value="ECO:0007669"/>
    <property type="project" value="InterPro"/>
</dbReference>
<organism evidence="10 11">
    <name type="scientific">Jiangella asiatica</name>
    <dbReference type="NCBI Taxonomy" id="2530372"/>
    <lineage>
        <taxon>Bacteria</taxon>
        <taxon>Bacillati</taxon>
        <taxon>Actinomycetota</taxon>
        <taxon>Actinomycetes</taxon>
        <taxon>Jiangellales</taxon>
        <taxon>Jiangellaceae</taxon>
        <taxon>Jiangella</taxon>
    </lineage>
</organism>
<keyword evidence="3" id="KW-1003">Cell membrane</keyword>
<evidence type="ECO:0000256" key="1">
    <source>
        <dbReference type="ARBA" id="ARBA00004651"/>
    </source>
</evidence>
<dbReference type="PANTHER" id="PTHR43386">
    <property type="entry name" value="OLIGOPEPTIDE TRANSPORT SYSTEM PERMEASE PROTEIN APPC"/>
    <property type="match status" value="1"/>
</dbReference>
<feature type="domain" description="ABC transmembrane type-1" evidence="9">
    <location>
        <begin position="181"/>
        <end position="377"/>
    </location>
</feature>
<feature type="transmembrane region" description="Helical" evidence="7">
    <location>
        <begin position="300"/>
        <end position="320"/>
    </location>
</feature>
<evidence type="ECO:0000256" key="7">
    <source>
        <dbReference type="RuleBase" id="RU363032"/>
    </source>
</evidence>
<proteinExistence type="inferred from homology"/>
<feature type="region of interest" description="Disordered" evidence="8">
    <location>
        <begin position="1"/>
        <end position="25"/>
    </location>
</feature>
<dbReference type="InParanoid" id="A0A4V2Z116"/>
<dbReference type="InterPro" id="IPR000515">
    <property type="entry name" value="MetI-like"/>
</dbReference>
<dbReference type="InterPro" id="IPR050366">
    <property type="entry name" value="BP-dependent_transpt_permease"/>
</dbReference>
<keyword evidence="4 7" id="KW-0812">Transmembrane</keyword>
<protein>
    <submittedName>
        <fullName evidence="10">ABC transporter permease</fullName>
    </submittedName>
</protein>
<evidence type="ECO:0000259" key="9">
    <source>
        <dbReference type="PROSITE" id="PS50928"/>
    </source>
</evidence>
<feature type="compositionally biased region" description="Low complexity" evidence="8">
    <location>
        <begin position="16"/>
        <end position="25"/>
    </location>
</feature>
<dbReference type="RefSeq" id="WP_131898088.1">
    <property type="nucleotide sequence ID" value="NZ_SMKZ01000033.1"/>
</dbReference>
<comment type="caution">
    <text evidence="10">The sequence shown here is derived from an EMBL/GenBank/DDBJ whole genome shotgun (WGS) entry which is preliminary data.</text>
</comment>
<comment type="similarity">
    <text evidence="7">Belongs to the binding-protein-dependent transport system permease family.</text>
</comment>
<dbReference type="InterPro" id="IPR025966">
    <property type="entry name" value="OppC_N"/>
</dbReference>
<feature type="transmembrane region" description="Helical" evidence="7">
    <location>
        <begin position="356"/>
        <end position="376"/>
    </location>
</feature>
<evidence type="ECO:0000256" key="8">
    <source>
        <dbReference type="SAM" id="MobiDB-lite"/>
    </source>
</evidence>
<feature type="compositionally biased region" description="Pro residues" evidence="8">
    <location>
        <begin position="1"/>
        <end position="10"/>
    </location>
</feature>
<dbReference type="GO" id="GO:0005886">
    <property type="term" value="C:plasma membrane"/>
    <property type="evidence" value="ECO:0007669"/>
    <property type="project" value="UniProtKB-SubCell"/>
</dbReference>
<name>A0A4V2Z116_9ACTN</name>
<keyword evidence="2 7" id="KW-0813">Transport</keyword>
<feature type="transmembrane region" description="Helical" evidence="7">
    <location>
        <begin position="47"/>
        <end position="69"/>
    </location>
</feature>
<evidence type="ECO:0000256" key="6">
    <source>
        <dbReference type="ARBA" id="ARBA00023136"/>
    </source>
</evidence>
<accession>A0A4V2Z116</accession>
<feature type="transmembrane region" description="Helical" evidence="7">
    <location>
        <begin position="220"/>
        <end position="241"/>
    </location>
</feature>